<keyword evidence="3" id="KW-1185">Reference proteome</keyword>
<dbReference type="EMBL" id="JABFUD020000020">
    <property type="protein sequence ID" value="KAI5064039.1"/>
    <property type="molecule type" value="Genomic_DNA"/>
</dbReference>
<organism evidence="2 3">
    <name type="scientific">Adiantum capillus-veneris</name>
    <name type="common">Maidenhair fern</name>
    <dbReference type="NCBI Taxonomy" id="13818"/>
    <lineage>
        <taxon>Eukaryota</taxon>
        <taxon>Viridiplantae</taxon>
        <taxon>Streptophyta</taxon>
        <taxon>Embryophyta</taxon>
        <taxon>Tracheophyta</taxon>
        <taxon>Polypodiopsida</taxon>
        <taxon>Polypodiidae</taxon>
        <taxon>Polypodiales</taxon>
        <taxon>Pteridineae</taxon>
        <taxon>Pteridaceae</taxon>
        <taxon>Vittarioideae</taxon>
        <taxon>Adiantum</taxon>
    </lineage>
</organism>
<feature type="compositionally biased region" description="Polar residues" evidence="1">
    <location>
        <begin position="396"/>
        <end position="418"/>
    </location>
</feature>
<feature type="compositionally biased region" description="Low complexity" evidence="1">
    <location>
        <begin position="328"/>
        <end position="340"/>
    </location>
</feature>
<dbReference type="AlphaFoldDB" id="A0A9D4U9N6"/>
<feature type="region of interest" description="Disordered" evidence="1">
    <location>
        <begin position="555"/>
        <end position="657"/>
    </location>
</feature>
<comment type="caution">
    <text evidence="2">The sequence shown here is derived from an EMBL/GenBank/DDBJ whole genome shotgun (WGS) entry which is preliminary data.</text>
</comment>
<accession>A0A9D4U9N6</accession>
<dbReference type="OrthoDB" id="185175at2759"/>
<evidence type="ECO:0000313" key="3">
    <source>
        <dbReference type="Proteomes" id="UP000886520"/>
    </source>
</evidence>
<evidence type="ECO:0000256" key="1">
    <source>
        <dbReference type="SAM" id="MobiDB-lite"/>
    </source>
</evidence>
<feature type="compositionally biased region" description="Polar residues" evidence="1">
    <location>
        <begin position="598"/>
        <end position="608"/>
    </location>
</feature>
<evidence type="ECO:0000313" key="2">
    <source>
        <dbReference type="EMBL" id="KAI5064039.1"/>
    </source>
</evidence>
<feature type="compositionally biased region" description="Polar residues" evidence="1">
    <location>
        <begin position="315"/>
        <end position="327"/>
    </location>
</feature>
<proteinExistence type="predicted"/>
<feature type="compositionally biased region" description="Polar residues" evidence="1">
    <location>
        <begin position="577"/>
        <end position="587"/>
    </location>
</feature>
<feature type="compositionally biased region" description="Polar residues" evidence="1">
    <location>
        <begin position="348"/>
        <end position="359"/>
    </location>
</feature>
<dbReference type="Proteomes" id="UP000886520">
    <property type="component" value="Chromosome 20"/>
</dbReference>
<feature type="non-terminal residue" evidence="2">
    <location>
        <position position="697"/>
    </location>
</feature>
<protein>
    <submittedName>
        <fullName evidence="2">Uncharacterized protein</fullName>
    </submittedName>
</protein>
<name>A0A9D4U9N6_ADICA</name>
<gene>
    <name evidence="2" type="ORF">GOP47_0020709</name>
</gene>
<feature type="compositionally biased region" description="Low complexity" evidence="1">
    <location>
        <begin position="555"/>
        <end position="570"/>
    </location>
</feature>
<sequence>SQEEWVQRIKTAAETREVLLDQLRRARWRGGDLRRMLANSMGNREMLEYGACGPEGQALMTEFQRVERGIIKLQEEVSMSESQANHEEGALMRAMVVWDILNQYLTGKFQAGEQSLAQQRITVEKAAVQKLYKMYQMKGNYLHGQDIEYLRKEAREKLRYIIEHALYVVQERQAKIRSKAPRYSFNSDPKIFEDEGESLQQEFQQDAEGTQPAALRFYKNIRAEVLETAEQLKNLKTTAMQIAGIEGGNDGVTDRAATSGGNERGYEENMVSNSSMLSDIMKRKGEAGREFAVQDTIGSQLVGGTTKAWLQNQQQEEQRAGMQNQVASPQSPQNWPQQNQMHAVRPPSETSFGPPQSQLPVGGHPSQPQTPYRRPLMQPQQPGMRPSPDSFPFMPQQGQFSGTQMPAFQTPASQGNARSMSQHPPMMPPSQPNMPAGSPARSFLPRGYQQQVSSMPQSPPSTMPAGNFGQLGVNQQSQFASRTMLPPQQSPGGMIVRPKAGPSSQANQVPSNFTVQRMQPPSALRPGPQQLMHAPTPPFSVEGMNAQMQQVMRPQQGSMPPMQGRMQPQMARHNFPGPQSTSSTPQNFPWFPVAGAGPQQTFNRSPQMNLVPPNLNRPPPYNMASPQMGGPMQSGSPRPPPRPSGQLEGLQGSSDRMRERREAFLRLWRPGPFYTIVRGVLRWHYCPPVWLFPPPIS</sequence>
<reference evidence="2" key="1">
    <citation type="submission" date="2021-01" db="EMBL/GenBank/DDBJ databases">
        <title>Adiantum capillus-veneris genome.</title>
        <authorList>
            <person name="Fang Y."/>
            <person name="Liao Q."/>
        </authorList>
    </citation>
    <scope>NUCLEOTIDE SEQUENCE</scope>
    <source>
        <strain evidence="2">H3</strain>
        <tissue evidence="2">Leaf</tissue>
    </source>
</reference>
<feature type="region of interest" description="Disordered" evidence="1">
    <location>
        <begin position="315"/>
        <end position="439"/>
    </location>
</feature>